<evidence type="ECO:0000313" key="5">
    <source>
        <dbReference type="EMBL" id="EFN52922.1"/>
    </source>
</evidence>
<feature type="compositionally biased region" description="Basic and acidic residues" evidence="4">
    <location>
        <begin position="21"/>
        <end position="39"/>
    </location>
</feature>
<dbReference type="OrthoDB" id="4217619at2759"/>
<dbReference type="eggNOG" id="KOG1320">
    <property type="taxonomic scope" value="Eukaryota"/>
</dbReference>
<dbReference type="Gene3D" id="2.40.10.10">
    <property type="entry name" value="Trypsin-like serine proteases"/>
    <property type="match status" value="1"/>
</dbReference>
<proteinExistence type="inferred from homology"/>
<dbReference type="STRING" id="554065.E1ZM08"/>
<dbReference type="RefSeq" id="XP_005845024.1">
    <property type="nucleotide sequence ID" value="XM_005844962.1"/>
</dbReference>
<evidence type="ECO:0000256" key="4">
    <source>
        <dbReference type="SAM" id="MobiDB-lite"/>
    </source>
</evidence>
<protein>
    <submittedName>
        <fullName evidence="5">Uncharacterized protein</fullName>
    </submittedName>
</protein>
<comment type="similarity">
    <text evidence="1">Belongs to the peptidase S1C family.</text>
</comment>
<dbReference type="PANTHER" id="PTHR43343">
    <property type="entry name" value="PEPTIDASE S12"/>
    <property type="match status" value="1"/>
</dbReference>
<dbReference type="GeneID" id="17352443"/>
<dbReference type="PANTHER" id="PTHR43343:SF2">
    <property type="entry name" value="PDZ DOMAIN-CONTAINING PROTEIN"/>
    <property type="match status" value="1"/>
</dbReference>
<dbReference type="GO" id="GO:0008233">
    <property type="term" value="F:peptidase activity"/>
    <property type="evidence" value="ECO:0007669"/>
    <property type="project" value="UniProtKB-KW"/>
</dbReference>
<organism evidence="6">
    <name type="scientific">Chlorella variabilis</name>
    <name type="common">Green alga</name>
    <dbReference type="NCBI Taxonomy" id="554065"/>
    <lineage>
        <taxon>Eukaryota</taxon>
        <taxon>Viridiplantae</taxon>
        <taxon>Chlorophyta</taxon>
        <taxon>core chlorophytes</taxon>
        <taxon>Trebouxiophyceae</taxon>
        <taxon>Chlorellales</taxon>
        <taxon>Chlorellaceae</taxon>
        <taxon>Chlorella clade</taxon>
        <taxon>Chlorella</taxon>
    </lineage>
</organism>
<dbReference type="GO" id="GO:0006508">
    <property type="term" value="P:proteolysis"/>
    <property type="evidence" value="ECO:0007669"/>
    <property type="project" value="UniProtKB-KW"/>
</dbReference>
<dbReference type="InterPro" id="IPR043504">
    <property type="entry name" value="Peptidase_S1_PA_chymotrypsin"/>
</dbReference>
<dbReference type="AlphaFoldDB" id="E1ZM08"/>
<dbReference type="KEGG" id="cvr:CHLNCDRAFT_137237"/>
<keyword evidence="3" id="KW-0378">Hydrolase</keyword>
<gene>
    <name evidence="5" type="ORF">CHLNCDRAFT_137237</name>
</gene>
<keyword evidence="2" id="KW-0645">Protease</keyword>
<sequence>MTGVYGLMTGLYGLMVGEGDGERIGEGDGEKTGDGEGEGKGLGVGQGSGFVWDGRGHIATNFHVIRGASEVRVSLIDQSTWPAKIIGVRAPSGPAPRSLSLSRRVLVLRDRL</sequence>
<dbReference type="InterPro" id="IPR009003">
    <property type="entry name" value="Peptidase_S1_PA"/>
</dbReference>
<dbReference type="InParanoid" id="E1ZM08"/>
<evidence type="ECO:0000313" key="6">
    <source>
        <dbReference type="Proteomes" id="UP000008141"/>
    </source>
</evidence>
<evidence type="ECO:0000256" key="2">
    <source>
        <dbReference type="ARBA" id="ARBA00022670"/>
    </source>
</evidence>
<dbReference type="SUPFAM" id="SSF50494">
    <property type="entry name" value="Trypsin-like serine proteases"/>
    <property type="match status" value="1"/>
</dbReference>
<feature type="region of interest" description="Disordered" evidence="4">
    <location>
        <begin position="21"/>
        <end position="43"/>
    </location>
</feature>
<dbReference type="Pfam" id="PF13365">
    <property type="entry name" value="Trypsin_2"/>
    <property type="match status" value="1"/>
</dbReference>
<name>E1ZM08_CHLVA</name>
<dbReference type="EMBL" id="GL433853">
    <property type="protein sequence ID" value="EFN52922.1"/>
    <property type="molecule type" value="Genomic_DNA"/>
</dbReference>
<dbReference type="Proteomes" id="UP000008141">
    <property type="component" value="Unassembled WGS sequence"/>
</dbReference>
<keyword evidence="6" id="KW-1185">Reference proteome</keyword>
<accession>E1ZM08</accession>
<evidence type="ECO:0000256" key="1">
    <source>
        <dbReference type="ARBA" id="ARBA00010541"/>
    </source>
</evidence>
<reference evidence="5 6" key="1">
    <citation type="journal article" date="2010" name="Plant Cell">
        <title>The Chlorella variabilis NC64A genome reveals adaptation to photosymbiosis, coevolution with viruses, and cryptic sex.</title>
        <authorList>
            <person name="Blanc G."/>
            <person name="Duncan G."/>
            <person name="Agarkova I."/>
            <person name="Borodovsky M."/>
            <person name="Gurnon J."/>
            <person name="Kuo A."/>
            <person name="Lindquist E."/>
            <person name="Lucas S."/>
            <person name="Pangilinan J."/>
            <person name="Polle J."/>
            <person name="Salamov A."/>
            <person name="Terry A."/>
            <person name="Yamada T."/>
            <person name="Dunigan D.D."/>
            <person name="Grigoriev I.V."/>
            <person name="Claverie J.M."/>
            <person name="Van Etten J.L."/>
        </authorList>
    </citation>
    <scope>NUCLEOTIDE SEQUENCE [LARGE SCALE GENOMIC DNA]</scope>
    <source>
        <strain evidence="5 6">NC64A</strain>
    </source>
</reference>
<evidence type="ECO:0000256" key="3">
    <source>
        <dbReference type="ARBA" id="ARBA00022801"/>
    </source>
</evidence>
<dbReference type="InterPro" id="IPR051201">
    <property type="entry name" value="Chloro_Bact_Ser_Proteases"/>
</dbReference>